<keyword evidence="1" id="KW-0732">Signal</keyword>
<evidence type="ECO:0000313" key="2">
    <source>
        <dbReference type="EMBL" id="GAJ19256.1"/>
    </source>
</evidence>
<proteinExistence type="predicted"/>
<gene>
    <name evidence="2" type="ORF">S12H4_58418</name>
</gene>
<sequence length="183" mass="20287">TSGGAYILIATQIFRFEQLAPYFGFKGDAIRKEAEKAAWDWFRDFNKNVDLYTAKATEPITLTAQGQYVVGMSWAHDILVSVEKGLPVVLIVPPYTGFEIGGVSAIEGAPHPEIAEKFVNFVLSERSQEINATVGAKRYPTLPGVTSPPNSPDVKGVVLVKYDRAWTIENRSRLLDKWEEVIA</sequence>
<feature type="non-terminal residue" evidence="2">
    <location>
        <position position="1"/>
    </location>
</feature>
<name>X1VQZ2_9ZZZZ</name>
<comment type="caution">
    <text evidence="2">The sequence shown here is derived from an EMBL/GenBank/DDBJ whole genome shotgun (WGS) entry which is preliminary data.</text>
</comment>
<dbReference type="InterPro" id="IPR006059">
    <property type="entry name" value="SBP"/>
</dbReference>
<evidence type="ECO:0000256" key="1">
    <source>
        <dbReference type="ARBA" id="ARBA00022729"/>
    </source>
</evidence>
<organism evidence="2">
    <name type="scientific">marine sediment metagenome</name>
    <dbReference type="NCBI Taxonomy" id="412755"/>
    <lineage>
        <taxon>unclassified sequences</taxon>
        <taxon>metagenomes</taxon>
        <taxon>ecological metagenomes</taxon>
    </lineage>
</organism>
<reference evidence="2" key="1">
    <citation type="journal article" date="2014" name="Front. Microbiol.">
        <title>High frequency of phylogenetically diverse reductive dehalogenase-homologous genes in deep subseafloor sedimentary metagenomes.</title>
        <authorList>
            <person name="Kawai M."/>
            <person name="Futagami T."/>
            <person name="Toyoda A."/>
            <person name="Takaki Y."/>
            <person name="Nishi S."/>
            <person name="Hori S."/>
            <person name="Arai W."/>
            <person name="Tsubouchi T."/>
            <person name="Morono Y."/>
            <person name="Uchiyama I."/>
            <person name="Ito T."/>
            <person name="Fujiyama A."/>
            <person name="Inagaki F."/>
            <person name="Takami H."/>
        </authorList>
    </citation>
    <scope>NUCLEOTIDE SEQUENCE</scope>
    <source>
        <strain evidence="2">Expedition CK06-06</strain>
    </source>
</reference>
<evidence type="ECO:0008006" key="3">
    <source>
        <dbReference type="Google" id="ProtNLM"/>
    </source>
</evidence>
<dbReference type="GO" id="GO:0030976">
    <property type="term" value="F:thiamine pyrophosphate binding"/>
    <property type="evidence" value="ECO:0007669"/>
    <property type="project" value="TreeGrafter"/>
</dbReference>
<dbReference type="GO" id="GO:0030975">
    <property type="term" value="F:thiamine binding"/>
    <property type="evidence" value="ECO:0007669"/>
    <property type="project" value="TreeGrafter"/>
</dbReference>
<dbReference type="GO" id="GO:0015888">
    <property type="term" value="P:thiamine transport"/>
    <property type="evidence" value="ECO:0007669"/>
    <property type="project" value="TreeGrafter"/>
</dbReference>
<protein>
    <recommendedName>
        <fullName evidence="3">Extracellular solute-binding protein</fullName>
    </recommendedName>
</protein>
<dbReference type="Gene3D" id="3.40.190.10">
    <property type="entry name" value="Periplasmic binding protein-like II"/>
    <property type="match status" value="1"/>
</dbReference>
<dbReference type="PANTHER" id="PTHR30006:SF2">
    <property type="entry name" value="ABC TRANSPORTER SUBSTRATE-BINDING PROTEIN"/>
    <property type="match status" value="1"/>
</dbReference>
<dbReference type="Pfam" id="PF13416">
    <property type="entry name" value="SBP_bac_8"/>
    <property type="match status" value="1"/>
</dbReference>
<feature type="non-terminal residue" evidence="2">
    <location>
        <position position="183"/>
    </location>
</feature>
<accession>X1VQZ2</accession>
<dbReference type="PANTHER" id="PTHR30006">
    <property type="entry name" value="THIAMINE-BINDING PERIPLASMIC PROTEIN-RELATED"/>
    <property type="match status" value="1"/>
</dbReference>
<dbReference type="AlphaFoldDB" id="X1VQZ2"/>
<dbReference type="GO" id="GO:0030288">
    <property type="term" value="C:outer membrane-bounded periplasmic space"/>
    <property type="evidence" value="ECO:0007669"/>
    <property type="project" value="TreeGrafter"/>
</dbReference>
<dbReference type="SUPFAM" id="SSF53850">
    <property type="entry name" value="Periplasmic binding protein-like II"/>
    <property type="match status" value="1"/>
</dbReference>
<dbReference type="EMBL" id="BARW01037938">
    <property type="protein sequence ID" value="GAJ19256.1"/>
    <property type="molecule type" value="Genomic_DNA"/>
</dbReference>